<reference evidence="2" key="1">
    <citation type="submission" date="2021-07" db="EMBL/GenBank/DDBJ databases">
        <authorList>
            <person name="Branca A.L. A."/>
        </authorList>
    </citation>
    <scope>NUCLEOTIDE SEQUENCE</scope>
</reference>
<feature type="transmembrane region" description="Helical" evidence="1">
    <location>
        <begin position="163"/>
        <end position="184"/>
    </location>
</feature>
<proteinExistence type="predicted"/>
<feature type="transmembrane region" description="Helical" evidence="1">
    <location>
        <begin position="102"/>
        <end position="124"/>
    </location>
</feature>
<keyword evidence="1" id="KW-1133">Transmembrane helix</keyword>
<dbReference type="OrthoDB" id="5428040at2759"/>
<keyword evidence="1" id="KW-0472">Membrane</keyword>
<evidence type="ECO:0000256" key="1">
    <source>
        <dbReference type="SAM" id="Phobius"/>
    </source>
</evidence>
<keyword evidence="3" id="KW-1185">Reference proteome</keyword>
<dbReference type="Proteomes" id="UP001152649">
    <property type="component" value="Unassembled WGS sequence"/>
</dbReference>
<sequence length="736" mass="80823">MARPRDIAAAAYTPLTEPENAHGPTPEEPAAVRQKRSVWARLGTSRILILSLGSIILALLVLPLAWLWAESMAAMAGQRPSSAWVSVIEENRITQVVTISTAILRAVFTAQASVATVMFAAIILERIGTPLIDVPFYSTARALNGSPTNLLWSKSMPLHRNGLSILVVSLILVEVAVTLAAQFLSTLLVSDFGNGTYSKTSNTTNVRILSPKSKTMAQSWWSMPPPMSWTFAEESEPYSTGINYDDTGHTYRAFLPFLEKDQRTSLRSFRGPVPIMDQRVVCVQPALRDLRLDVLNGGSPRLSGQIAIANHTYPMLQQTETQFYIPFMCALPTVFTLEPQGATSLCWVNSGYDWDVLVQDALVRVGPITSNGSLIVGYPQASTMFMLLDVVSRAALWTGMVQNVSVAGGNETESSPWVIVGDGSNNPAVRVTSCMANLGMDTFTADIHSNWETSEPEMSWNQPKNSYNTSATRSQLGAVRPQQSLHDRGVLALSPRSKWRPIFPDVKIAHFDGENASDAEASNALDRAITIWTFPMAFANSLSAPQSRIIMPVHRNQTLDPGLILSRHTSIDPSNAHEIYRNLFQDTLNQTNSPALALQGVLMRVCQMIYYEDLLRLNETQAAETAFSHAAVIPTRWTGFGVGMGLLGTHLVVMGIVVGLFLRYTRHSLLGNYWQAVSQIYSEETSAVLEQADQMNDDEVECWIKRKIPAAGLFGVALDSDGRVALRVKQLDGHTD</sequence>
<keyword evidence="1" id="KW-0812">Transmembrane</keyword>
<organism evidence="2 3">
    <name type="scientific">Penicillium salamii</name>
    <dbReference type="NCBI Taxonomy" id="1612424"/>
    <lineage>
        <taxon>Eukaryota</taxon>
        <taxon>Fungi</taxon>
        <taxon>Dikarya</taxon>
        <taxon>Ascomycota</taxon>
        <taxon>Pezizomycotina</taxon>
        <taxon>Eurotiomycetes</taxon>
        <taxon>Eurotiomycetidae</taxon>
        <taxon>Eurotiales</taxon>
        <taxon>Aspergillaceae</taxon>
        <taxon>Penicillium</taxon>
    </lineage>
</organism>
<gene>
    <name evidence="2" type="ORF">PSALAMII_LOCUS1617</name>
</gene>
<dbReference type="EMBL" id="CAJVPG010000055">
    <property type="protein sequence ID" value="CAG8289995.1"/>
    <property type="molecule type" value="Genomic_DNA"/>
</dbReference>
<evidence type="ECO:0000313" key="2">
    <source>
        <dbReference type="EMBL" id="CAG8289995.1"/>
    </source>
</evidence>
<evidence type="ECO:0000313" key="3">
    <source>
        <dbReference type="Proteomes" id="UP001152649"/>
    </source>
</evidence>
<protein>
    <submittedName>
        <fullName evidence="2">Uncharacterized protein</fullName>
    </submittedName>
</protein>
<accession>A0A9W4IJ44</accession>
<name>A0A9W4IJ44_9EURO</name>
<feature type="transmembrane region" description="Helical" evidence="1">
    <location>
        <begin position="637"/>
        <end position="662"/>
    </location>
</feature>
<feature type="transmembrane region" description="Helical" evidence="1">
    <location>
        <begin position="47"/>
        <end position="69"/>
    </location>
</feature>
<comment type="caution">
    <text evidence="2">The sequence shown here is derived from an EMBL/GenBank/DDBJ whole genome shotgun (WGS) entry which is preliminary data.</text>
</comment>
<dbReference type="AlphaFoldDB" id="A0A9W4IJ44"/>